<evidence type="ECO:0000313" key="1">
    <source>
        <dbReference type="EMBL" id="ACP33225.1"/>
    </source>
</evidence>
<evidence type="ECO:0000313" key="2">
    <source>
        <dbReference type="Proteomes" id="UP000002077"/>
    </source>
</evidence>
<organism evidence="1 2">
    <name type="scientific">Corynebacterium aurimucosum (strain ATCC 700975 / DSM 44827 / CIP 107346 / CN-1)</name>
    <name type="common">Corynebacterium nigricans</name>
    <dbReference type="NCBI Taxonomy" id="548476"/>
    <lineage>
        <taxon>Bacteria</taxon>
        <taxon>Bacillati</taxon>
        <taxon>Actinomycetota</taxon>
        <taxon>Actinomycetes</taxon>
        <taxon>Mycobacteriales</taxon>
        <taxon>Corynebacteriaceae</taxon>
        <taxon>Corynebacterium</taxon>
    </lineage>
</organism>
<dbReference type="EMBL" id="CP001601">
    <property type="protein sequence ID" value="ACP33225.1"/>
    <property type="molecule type" value="Genomic_DNA"/>
</dbReference>
<reference evidence="1 2" key="1">
    <citation type="journal article" date="2010" name="BMC Genomics">
        <title>Complete genome sequence and lifestyle of black-pigmented Corynebacterium aurimucosum ATCC 700975 (formerly C. nigricans CN-1) isolated from a vaginal swab of a woman with spontaneous abortion.</title>
        <authorList>
            <person name="Trost E."/>
            <person name="Gotker S."/>
            <person name="Schneider J."/>
            <person name="Schneiker-Bekel S."/>
            <person name="Szczepanowski R."/>
            <person name="Tilker A."/>
            <person name="Viehoever P."/>
            <person name="Arnold W."/>
            <person name="Bekel T."/>
            <person name="Blom J."/>
            <person name="Gartemann K.H."/>
            <person name="Linke B."/>
            <person name="Goesmann A."/>
            <person name="Puhler A."/>
            <person name="Shukla S.K."/>
            <person name="Tauch A."/>
        </authorList>
    </citation>
    <scope>NUCLEOTIDE SEQUENCE [LARGE SCALE GENOMIC DNA]</scope>
    <source>
        <strain evidence="2">ATCC 700975 / DSM 44827 / CIP 107346 / CN-1</strain>
    </source>
</reference>
<name>C3PHC1_CORA7</name>
<dbReference type="KEGG" id="car:cauri_1632"/>
<dbReference type="HOGENOM" id="CLU_3232284_0_0_11"/>
<keyword evidence="2" id="KW-1185">Reference proteome</keyword>
<sequence>MNAEALEHQGSSAWWVFSELVGTCGHKEQSNKGKESALAYLLE</sequence>
<dbReference type="AlphaFoldDB" id="C3PHC1"/>
<proteinExistence type="predicted"/>
<dbReference type="Proteomes" id="UP000002077">
    <property type="component" value="Chromosome"/>
</dbReference>
<gene>
    <name evidence="1" type="ordered locus">cauri_1632</name>
</gene>
<dbReference type="STRING" id="548476.cauri_1632"/>
<protein>
    <submittedName>
        <fullName evidence="1">Uncharacterized protein</fullName>
    </submittedName>
</protein>
<accession>C3PHC1</accession>